<protein>
    <submittedName>
        <fullName evidence="2">Alpha/Beta hydrolase protein</fullName>
    </submittedName>
</protein>
<organism evidence="2 3">
    <name type="scientific">Syncephalastrum racemosum</name>
    <name type="common">Filamentous fungus</name>
    <dbReference type="NCBI Taxonomy" id="13706"/>
    <lineage>
        <taxon>Eukaryota</taxon>
        <taxon>Fungi</taxon>
        <taxon>Fungi incertae sedis</taxon>
        <taxon>Mucoromycota</taxon>
        <taxon>Mucoromycotina</taxon>
        <taxon>Mucoromycetes</taxon>
        <taxon>Mucorales</taxon>
        <taxon>Syncephalastraceae</taxon>
        <taxon>Syncephalastrum</taxon>
    </lineage>
</organism>
<dbReference type="InterPro" id="IPR050228">
    <property type="entry name" value="Carboxylesterase_BioH"/>
</dbReference>
<dbReference type="AlphaFoldDB" id="A0A1X2HGP8"/>
<dbReference type="OrthoDB" id="94039at2759"/>
<evidence type="ECO:0000313" key="3">
    <source>
        <dbReference type="Proteomes" id="UP000242180"/>
    </source>
</evidence>
<proteinExistence type="predicted"/>
<dbReference type="Gene3D" id="3.40.50.1820">
    <property type="entry name" value="alpha/beta hydrolase"/>
    <property type="match status" value="1"/>
</dbReference>
<dbReference type="Proteomes" id="UP000242180">
    <property type="component" value="Unassembled WGS sequence"/>
</dbReference>
<reference evidence="2 3" key="1">
    <citation type="submission" date="2016-07" db="EMBL/GenBank/DDBJ databases">
        <title>Pervasive Adenine N6-methylation of Active Genes in Fungi.</title>
        <authorList>
            <consortium name="DOE Joint Genome Institute"/>
            <person name="Mondo S.J."/>
            <person name="Dannebaum R.O."/>
            <person name="Kuo R.C."/>
            <person name="Labutti K."/>
            <person name="Haridas S."/>
            <person name="Kuo A."/>
            <person name="Salamov A."/>
            <person name="Ahrendt S.R."/>
            <person name="Lipzen A."/>
            <person name="Sullivan W."/>
            <person name="Andreopoulos W.B."/>
            <person name="Clum A."/>
            <person name="Lindquist E."/>
            <person name="Daum C."/>
            <person name="Ramamoorthy G.K."/>
            <person name="Gryganskyi A."/>
            <person name="Culley D."/>
            <person name="Magnuson J.K."/>
            <person name="James T.Y."/>
            <person name="O'Malley M.A."/>
            <person name="Stajich J.E."/>
            <person name="Spatafora J.W."/>
            <person name="Visel A."/>
            <person name="Grigoriev I.V."/>
        </authorList>
    </citation>
    <scope>NUCLEOTIDE SEQUENCE [LARGE SCALE GENOMIC DNA]</scope>
    <source>
        <strain evidence="2 3">NRRL 2496</strain>
    </source>
</reference>
<dbReference type="PANTHER" id="PTHR43194:SF2">
    <property type="entry name" value="PEROXISOMAL MEMBRANE PROTEIN LPX1"/>
    <property type="match status" value="1"/>
</dbReference>
<dbReference type="InParanoid" id="A0A1X2HGP8"/>
<dbReference type="GO" id="GO:0016787">
    <property type="term" value="F:hydrolase activity"/>
    <property type="evidence" value="ECO:0007669"/>
    <property type="project" value="UniProtKB-KW"/>
</dbReference>
<sequence length="332" mass="37804">MTRIVKLIVPVSAKTTGAEKDLVLVVERHENKAALQPAKKRLAFLWVHAAGFTKGTLYPLMRRVQARLREQYPEYDIDHVLFDARNHGESARRNEGKYPPFFTWNDHALDMVSVVENLKLKEEYNNLVGVAHSFSGACMYLAELYHPSLFDTMCLMDPVIRPTMDPHLQRLKGPLLTRTLKKRDIWENRAAFEAYVRKNAYYRDMHPEAIEELVKHGVFQKPGGEVTLACTVEQEYIIYLYAPTGIVGAYNALRATTIPVHVVFFENSHMVDVPKVAEPVENMSDMVTVKVIKGEKHLCPLEKPHVLVPEILNMVADKLGTPQSMAQQISKL</sequence>
<feature type="domain" description="AB hydrolase-1" evidence="1">
    <location>
        <begin position="45"/>
        <end position="308"/>
    </location>
</feature>
<keyword evidence="3" id="KW-1185">Reference proteome</keyword>
<evidence type="ECO:0000313" key="2">
    <source>
        <dbReference type="EMBL" id="ORY98090.1"/>
    </source>
</evidence>
<comment type="caution">
    <text evidence="2">The sequence shown here is derived from an EMBL/GenBank/DDBJ whole genome shotgun (WGS) entry which is preliminary data.</text>
</comment>
<keyword evidence="2" id="KW-0378">Hydrolase</keyword>
<evidence type="ECO:0000259" key="1">
    <source>
        <dbReference type="Pfam" id="PF12697"/>
    </source>
</evidence>
<dbReference type="SUPFAM" id="SSF53474">
    <property type="entry name" value="alpha/beta-Hydrolases"/>
    <property type="match status" value="1"/>
</dbReference>
<dbReference type="Pfam" id="PF12697">
    <property type="entry name" value="Abhydrolase_6"/>
    <property type="match status" value="1"/>
</dbReference>
<dbReference type="PANTHER" id="PTHR43194">
    <property type="entry name" value="HYDROLASE ALPHA/BETA FOLD FAMILY"/>
    <property type="match status" value="1"/>
</dbReference>
<dbReference type="InterPro" id="IPR029058">
    <property type="entry name" value="AB_hydrolase_fold"/>
</dbReference>
<dbReference type="InterPro" id="IPR000073">
    <property type="entry name" value="AB_hydrolase_1"/>
</dbReference>
<name>A0A1X2HGP8_SYNRA</name>
<accession>A0A1X2HGP8</accession>
<gene>
    <name evidence="2" type="ORF">BCR43DRAFT_490857</name>
</gene>
<dbReference type="EMBL" id="MCGN01000004">
    <property type="protein sequence ID" value="ORY98090.1"/>
    <property type="molecule type" value="Genomic_DNA"/>
</dbReference>